<accession>A0A8T0HEP4</accession>
<proteinExistence type="predicted"/>
<name>A0A8T0HEP4_CERPU</name>
<comment type="caution">
    <text evidence="2">The sequence shown here is derived from an EMBL/GenBank/DDBJ whole genome shotgun (WGS) entry which is preliminary data.</text>
</comment>
<evidence type="ECO:0008006" key="4">
    <source>
        <dbReference type="Google" id="ProtNLM"/>
    </source>
</evidence>
<keyword evidence="1" id="KW-0732">Signal</keyword>
<dbReference type="Proteomes" id="UP000822688">
    <property type="component" value="Chromosome 6"/>
</dbReference>
<reference evidence="2 3" key="1">
    <citation type="submission" date="2020-06" db="EMBL/GenBank/DDBJ databases">
        <title>WGS assembly of Ceratodon purpureus strain R40.</title>
        <authorList>
            <person name="Carey S.B."/>
            <person name="Jenkins J."/>
            <person name="Shu S."/>
            <person name="Lovell J.T."/>
            <person name="Sreedasyam A."/>
            <person name="Maumus F."/>
            <person name="Tiley G.P."/>
            <person name="Fernandez-Pozo N."/>
            <person name="Barry K."/>
            <person name="Chen C."/>
            <person name="Wang M."/>
            <person name="Lipzen A."/>
            <person name="Daum C."/>
            <person name="Saski C.A."/>
            <person name="Payton A.C."/>
            <person name="Mcbreen J.C."/>
            <person name="Conrad R.E."/>
            <person name="Kollar L.M."/>
            <person name="Olsson S."/>
            <person name="Huttunen S."/>
            <person name="Landis J.B."/>
            <person name="Wickett N.J."/>
            <person name="Johnson M.G."/>
            <person name="Rensing S.A."/>
            <person name="Grimwood J."/>
            <person name="Schmutz J."/>
            <person name="Mcdaniel S.F."/>
        </authorList>
    </citation>
    <scope>NUCLEOTIDE SEQUENCE [LARGE SCALE GENOMIC DNA]</scope>
    <source>
        <strain evidence="2 3">R40</strain>
    </source>
</reference>
<evidence type="ECO:0000256" key="1">
    <source>
        <dbReference type="SAM" id="SignalP"/>
    </source>
</evidence>
<gene>
    <name evidence="2" type="ORF">KC19_6G066700</name>
</gene>
<protein>
    <recommendedName>
        <fullName evidence="4">Secreted protein</fullName>
    </recommendedName>
</protein>
<keyword evidence="3" id="KW-1185">Reference proteome</keyword>
<dbReference type="EMBL" id="CM026427">
    <property type="protein sequence ID" value="KAG0569127.1"/>
    <property type="molecule type" value="Genomic_DNA"/>
</dbReference>
<sequence>MVVLVTCICTALNNLLCFAMSRLSENYQFCDFSFYGAIDCFTARSCQDWRGPLSWLLSAFTSATESGKWSGDDT</sequence>
<evidence type="ECO:0000313" key="3">
    <source>
        <dbReference type="Proteomes" id="UP000822688"/>
    </source>
</evidence>
<organism evidence="2 3">
    <name type="scientific">Ceratodon purpureus</name>
    <name type="common">Fire moss</name>
    <name type="synonym">Dicranum purpureum</name>
    <dbReference type="NCBI Taxonomy" id="3225"/>
    <lineage>
        <taxon>Eukaryota</taxon>
        <taxon>Viridiplantae</taxon>
        <taxon>Streptophyta</taxon>
        <taxon>Embryophyta</taxon>
        <taxon>Bryophyta</taxon>
        <taxon>Bryophytina</taxon>
        <taxon>Bryopsida</taxon>
        <taxon>Dicranidae</taxon>
        <taxon>Pseudoditrichales</taxon>
        <taxon>Ditrichaceae</taxon>
        <taxon>Ceratodon</taxon>
    </lineage>
</organism>
<dbReference type="AlphaFoldDB" id="A0A8T0HEP4"/>
<feature type="signal peptide" evidence="1">
    <location>
        <begin position="1"/>
        <end position="19"/>
    </location>
</feature>
<feature type="chain" id="PRO_5035891790" description="Secreted protein" evidence="1">
    <location>
        <begin position="20"/>
        <end position="74"/>
    </location>
</feature>
<evidence type="ECO:0000313" key="2">
    <source>
        <dbReference type="EMBL" id="KAG0569127.1"/>
    </source>
</evidence>